<dbReference type="GO" id="GO:0005975">
    <property type="term" value="P:carbohydrate metabolic process"/>
    <property type="evidence" value="ECO:0007669"/>
    <property type="project" value="InterPro"/>
</dbReference>
<dbReference type="GO" id="GO:0005737">
    <property type="term" value="C:cytoplasm"/>
    <property type="evidence" value="ECO:0007669"/>
    <property type="project" value="UniProtKB-SubCell"/>
</dbReference>
<dbReference type="PANTHER" id="PTHR32518">
    <property type="match status" value="1"/>
</dbReference>
<evidence type="ECO:0000256" key="1">
    <source>
        <dbReference type="ARBA" id="ARBA00000439"/>
    </source>
</evidence>
<name>A0A975F284_9SPIR</name>
<dbReference type="InterPro" id="IPR003385">
    <property type="entry name" value="Glyco_hydro_77"/>
</dbReference>
<dbReference type="SUPFAM" id="SSF51445">
    <property type="entry name" value="(Trans)glycosidases"/>
    <property type="match status" value="1"/>
</dbReference>
<dbReference type="GO" id="GO:0004134">
    <property type="term" value="F:4-alpha-glucanotransferase activity"/>
    <property type="evidence" value="ECO:0007669"/>
    <property type="project" value="UniProtKB-EC"/>
</dbReference>
<evidence type="ECO:0000256" key="9">
    <source>
        <dbReference type="ARBA" id="ARBA00023277"/>
    </source>
</evidence>
<dbReference type="InterPro" id="IPR017853">
    <property type="entry name" value="GH"/>
</dbReference>
<comment type="similarity">
    <text evidence="3">Belongs to the disproportionating enzyme family.</text>
</comment>
<dbReference type="PANTHER" id="PTHR32518:SF3">
    <property type="entry name" value="4-ALPHA-GLUCANOTRANSFERASE"/>
    <property type="match status" value="1"/>
</dbReference>
<evidence type="ECO:0000313" key="12">
    <source>
        <dbReference type="EMBL" id="QTQ13028.1"/>
    </source>
</evidence>
<evidence type="ECO:0000256" key="6">
    <source>
        <dbReference type="ARBA" id="ARBA00022490"/>
    </source>
</evidence>
<protein>
    <recommendedName>
        <fullName evidence="5">4-alpha-glucanotransferase</fullName>
        <ecNumber evidence="4">2.4.1.25</ecNumber>
    </recommendedName>
    <alternativeName>
        <fullName evidence="10">Amylomaltase</fullName>
    </alternativeName>
    <alternativeName>
        <fullName evidence="11">Disproportionating enzyme</fullName>
    </alternativeName>
</protein>
<dbReference type="Gene3D" id="3.20.20.80">
    <property type="entry name" value="Glycosidases"/>
    <property type="match status" value="2"/>
</dbReference>
<dbReference type="AlphaFoldDB" id="A0A975F284"/>
<evidence type="ECO:0000256" key="10">
    <source>
        <dbReference type="ARBA" id="ARBA00031423"/>
    </source>
</evidence>
<keyword evidence="7" id="KW-0328">Glycosyltransferase</keyword>
<evidence type="ECO:0000256" key="8">
    <source>
        <dbReference type="ARBA" id="ARBA00022679"/>
    </source>
</evidence>
<dbReference type="RefSeq" id="WP_210119762.1">
    <property type="nucleotide sequence ID" value="NZ_CP054142.1"/>
</dbReference>
<keyword evidence="9" id="KW-0119">Carbohydrate metabolism</keyword>
<comment type="catalytic activity">
    <reaction evidence="1">
        <text>Transfers a segment of a (1-&gt;4)-alpha-D-glucan to a new position in an acceptor, which may be glucose or a (1-&gt;4)-alpha-D-glucan.</text>
        <dbReference type="EC" id="2.4.1.25"/>
    </reaction>
</comment>
<dbReference type="Proteomes" id="UP000671908">
    <property type="component" value="Chromosome"/>
</dbReference>
<keyword evidence="13" id="KW-1185">Reference proteome</keyword>
<dbReference type="Pfam" id="PF02446">
    <property type="entry name" value="Glyco_hydro_77"/>
    <property type="match status" value="1"/>
</dbReference>
<dbReference type="EC" id="2.4.1.25" evidence="4"/>
<evidence type="ECO:0000256" key="3">
    <source>
        <dbReference type="ARBA" id="ARBA00005684"/>
    </source>
</evidence>
<keyword evidence="8" id="KW-0808">Transferase</keyword>
<organism evidence="12 13">
    <name type="scientific">Treponema parvum</name>
    <dbReference type="NCBI Taxonomy" id="138851"/>
    <lineage>
        <taxon>Bacteria</taxon>
        <taxon>Pseudomonadati</taxon>
        <taxon>Spirochaetota</taxon>
        <taxon>Spirochaetia</taxon>
        <taxon>Spirochaetales</taxon>
        <taxon>Treponemataceae</taxon>
        <taxon>Treponema</taxon>
    </lineage>
</organism>
<dbReference type="KEGG" id="tpav:HRQ91_00350"/>
<evidence type="ECO:0000256" key="5">
    <source>
        <dbReference type="ARBA" id="ARBA00020295"/>
    </source>
</evidence>
<evidence type="ECO:0000256" key="11">
    <source>
        <dbReference type="ARBA" id="ARBA00031501"/>
    </source>
</evidence>
<evidence type="ECO:0000256" key="4">
    <source>
        <dbReference type="ARBA" id="ARBA00012560"/>
    </source>
</evidence>
<sequence length="699" mass="80379">MESAAGKKLQRLTGTVIPLGALRTEKSPVIGEFLSLIDLIPFCQKAGLKIIQLLPVNDSGTHVSPYSALSAFALHPVYVSIPEIPEFSELYKSDKDFADDYDRFIKKHSKPASKKNNRYDYEAILENKVAFLKRIFEKSEIAAGHVGSKRCSPDGRGLKTAASEYEDFSLWLKKNGWVKGYAVFKALKEKHLQASWKTWPEKDRKADAELLWNTEDVTRRKLQLFYAWVQFVCHVQFKKAADAVADAGILLKGDIPILMNEDSCDCWENSYVFDHGFRAGSPPDGDNPSGQNWGFPVYNWEQLKKRNYSWWKERLAFASQYYKAYRLDHILGFFRIWAVPEGDVSAELGHAEPFVPCTKEELERLGFDEGRIHWLSEPHIPTKVVEDITWNHESAHRILSTVANRIGSEELWNLKKELEGSKEIYSSDFSSLCAQDAEKRIKDELCKYWTDRCILQVKKDMFVPVWKYKDSTAWKSLNIDEREKLENLFEKKDAEQNGLWQIEASEILKELTSSINMIPCGEDLGVSLECVPAVMNLCGILSLRVVRWCRNWVQEKQPFIPFEEYPPYSVTASSVHDSSTLRQWWETEKDSVEAFIKAFALNKDLDSDFSPETAYLILEKTAHSASFWCIHPLQDFLYLAKEYYLNESSDERINVPGTVTNANWVYRMPVSVEDLSKNKSLCDSIKRISEIHKDKGGQR</sequence>
<evidence type="ECO:0000256" key="7">
    <source>
        <dbReference type="ARBA" id="ARBA00022676"/>
    </source>
</evidence>
<accession>A0A975F284</accession>
<gene>
    <name evidence="12" type="ORF">HRQ91_00350</name>
</gene>
<dbReference type="EMBL" id="CP054142">
    <property type="protein sequence ID" value="QTQ13028.1"/>
    <property type="molecule type" value="Genomic_DNA"/>
</dbReference>
<keyword evidence="6" id="KW-0963">Cytoplasm</keyword>
<proteinExistence type="inferred from homology"/>
<evidence type="ECO:0000313" key="13">
    <source>
        <dbReference type="Proteomes" id="UP000671908"/>
    </source>
</evidence>
<evidence type="ECO:0000256" key="2">
    <source>
        <dbReference type="ARBA" id="ARBA00004496"/>
    </source>
</evidence>
<comment type="subcellular location">
    <subcellularLocation>
        <location evidence="2">Cytoplasm</location>
    </subcellularLocation>
</comment>
<reference evidence="12 13" key="1">
    <citation type="journal article" date="2021" name="Microbiol. Resour. Announc.">
        <title>Complete Genome Sequences of Three Human Oral Treponema parvum Isolates.</title>
        <authorList>
            <person name="Zeng H."/>
            <person name="Watt R.M."/>
        </authorList>
    </citation>
    <scope>NUCLEOTIDE SEQUENCE [LARGE SCALE GENOMIC DNA]</scope>
    <source>
        <strain evidence="12 13">ATCC 700770</strain>
    </source>
</reference>